<comment type="subcellular location">
    <subcellularLocation>
        <location evidence="1">Nucleus</location>
    </subcellularLocation>
</comment>
<evidence type="ECO:0000313" key="7">
    <source>
        <dbReference type="Proteomes" id="UP001153076"/>
    </source>
</evidence>
<evidence type="ECO:0000259" key="4">
    <source>
        <dbReference type="PROSITE" id="PS50090"/>
    </source>
</evidence>
<proteinExistence type="predicted"/>
<feature type="region of interest" description="Disordered" evidence="3">
    <location>
        <begin position="289"/>
        <end position="338"/>
    </location>
</feature>
<dbReference type="PANTHER" id="PTHR47206">
    <property type="entry name" value="HOMEODOMAIN-LIKE SUPERFAMILY PROTEIN"/>
    <property type="match status" value="1"/>
</dbReference>
<evidence type="ECO:0000313" key="6">
    <source>
        <dbReference type="EMBL" id="KAJ8424416.1"/>
    </source>
</evidence>
<feature type="domain" description="Myb-like" evidence="4">
    <location>
        <begin position="196"/>
        <end position="245"/>
    </location>
</feature>
<dbReference type="AlphaFoldDB" id="A0A9Q1JL57"/>
<feature type="compositionally biased region" description="Polar residues" evidence="3">
    <location>
        <begin position="550"/>
        <end position="570"/>
    </location>
</feature>
<evidence type="ECO:0000256" key="3">
    <source>
        <dbReference type="SAM" id="MobiDB-lite"/>
    </source>
</evidence>
<dbReference type="InterPro" id="IPR001005">
    <property type="entry name" value="SANT/Myb"/>
</dbReference>
<sequence length="594" mass="63055">MADGPLKKQKHCEFGEEDVCNLFQRYTAPQVLAFLREVAQSPGVKIDWNDLVKNTASGLTNARECQILWRHLAYRQPFPEKMEEQGDQPLDDDSDLEYELEASPPVSTELAMEAANCVKVLAFGSLNESRMPNSSAVEGDMPNGHSSKASSEKPHPVSLLHSSNITLPVSVQKQPQAVGPSGEGFDGNCLANNNFPPRRKRKPWSEAEDLELIAAVKKFGVGNWANIVKGEFKGDRTASQLSQRWGIIRKKQGSLNLGGTSSQLSEAQLAARRAINMALKDNITGVGNGAAATSDHASLNASNGDVPADSNALPSQPPNTHPTNTSTKPAPMSASMAKPCPPLQKVPAKQNVSDRIQAAAVAAGARIASPSDAATLFKAAQSKNTVHIMGGGSSLIKSSTTGNNPLPPNVHFIRTGLAANTSTSIATGGEHQTKGSALKPTAPNAPVSQLSKTKRAPSSSANEPQQMEDKPSSTEVKVLVLDVKPGLEVQEDKALFLPKCFLKAHDKGPDSNPGKQTVDADSLQCAMSEDMPKSECKDENPADNDEWSMAQGNCNPGMTGSHGVSPSSVVNADYAEKMEASTSSEADKSEPKDQ</sequence>
<dbReference type="PROSITE" id="PS51294">
    <property type="entry name" value="HTH_MYB"/>
    <property type="match status" value="1"/>
</dbReference>
<dbReference type="PROSITE" id="PS50090">
    <property type="entry name" value="MYB_LIKE"/>
    <property type="match status" value="1"/>
</dbReference>
<evidence type="ECO:0000259" key="5">
    <source>
        <dbReference type="PROSITE" id="PS51294"/>
    </source>
</evidence>
<dbReference type="InterPro" id="IPR009057">
    <property type="entry name" value="Homeodomain-like_sf"/>
</dbReference>
<dbReference type="PANTHER" id="PTHR47206:SF1">
    <property type="entry name" value="HOMEODOMAIN-LIKE SUPERFAMILY PROTEIN"/>
    <property type="match status" value="1"/>
</dbReference>
<dbReference type="GO" id="GO:0005634">
    <property type="term" value="C:nucleus"/>
    <property type="evidence" value="ECO:0007669"/>
    <property type="project" value="UniProtKB-SubCell"/>
</dbReference>
<dbReference type="OrthoDB" id="608866at2759"/>
<evidence type="ECO:0000256" key="2">
    <source>
        <dbReference type="ARBA" id="ARBA00023242"/>
    </source>
</evidence>
<dbReference type="Pfam" id="PF00249">
    <property type="entry name" value="Myb_DNA-binding"/>
    <property type="match status" value="1"/>
</dbReference>
<feature type="region of interest" description="Disordered" evidence="3">
    <location>
        <begin position="131"/>
        <end position="158"/>
    </location>
</feature>
<dbReference type="Proteomes" id="UP001153076">
    <property type="component" value="Unassembled WGS sequence"/>
</dbReference>
<protein>
    <submittedName>
        <fullName evidence="6">Uncharacterized protein</fullName>
    </submittedName>
</protein>
<accession>A0A9Q1JL57</accession>
<feature type="region of interest" description="Disordered" evidence="3">
    <location>
        <begin position="529"/>
        <end position="594"/>
    </location>
</feature>
<feature type="compositionally biased region" description="Basic and acidic residues" evidence="3">
    <location>
        <begin position="574"/>
        <end position="594"/>
    </location>
</feature>
<feature type="compositionally biased region" description="Polar residues" evidence="3">
    <location>
        <begin position="446"/>
        <end position="465"/>
    </location>
</feature>
<reference evidence="6" key="1">
    <citation type="submission" date="2022-04" db="EMBL/GenBank/DDBJ databases">
        <title>Carnegiea gigantea Genome sequencing and assembly v2.</title>
        <authorList>
            <person name="Copetti D."/>
            <person name="Sanderson M.J."/>
            <person name="Burquez A."/>
            <person name="Wojciechowski M.F."/>
        </authorList>
    </citation>
    <scope>NUCLEOTIDE SEQUENCE</scope>
    <source>
        <strain evidence="6">SGP5-SGP5p</strain>
        <tissue evidence="6">Aerial part</tissue>
    </source>
</reference>
<feature type="domain" description="HTH myb-type" evidence="5">
    <location>
        <begin position="197"/>
        <end position="253"/>
    </location>
</feature>
<gene>
    <name evidence="6" type="ORF">Cgig2_033647</name>
</gene>
<dbReference type="CDD" id="cd11660">
    <property type="entry name" value="SANT_TRF"/>
    <property type="match status" value="1"/>
</dbReference>
<dbReference type="SUPFAM" id="SSF46689">
    <property type="entry name" value="Homeodomain-like"/>
    <property type="match status" value="1"/>
</dbReference>
<name>A0A9Q1JL57_9CARY</name>
<evidence type="ECO:0000256" key="1">
    <source>
        <dbReference type="ARBA" id="ARBA00004123"/>
    </source>
</evidence>
<comment type="caution">
    <text evidence="6">The sequence shown here is derived from an EMBL/GenBank/DDBJ whole genome shotgun (WGS) entry which is preliminary data.</text>
</comment>
<organism evidence="6 7">
    <name type="scientific">Carnegiea gigantea</name>
    <dbReference type="NCBI Taxonomy" id="171969"/>
    <lineage>
        <taxon>Eukaryota</taxon>
        <taxon>Viridiplantae</taxon>
        <taxon>Streptophyta</taxon>
        <taxon>Embryophyta</taxon>
        <taxon>Tracheophyta</taxon>
        <taxon>Spermatophyta</taxon>
        <taxon>Magnoliopsida</taxon>
        <taxon>eudicotyledons</taxon>
        <taxon>Gunneridae</taxon>
        <taxon>Pentapetalae</taxon>
        <taxon>Caryophyllales</taxon>
        <taxon>Cactineae</taxon>
        <taxon>Cactaceae</taxon>
        <taxon>Cactoideae</taxon>
        <taxon>Echinocereeae</taxon>
        <taxon>Carnegiea</taxon>
    </lineage>
</organism>
<dbReference type="SMART" id="SM00717">
    <property type="entry name" value="SANT"/>
    <property type="match status" value="1"/>
</dbReference>
<dbReference type="Gene3D" id="1.10.10.60">
    <property type="entry name" value="Homeodomain-like"/>
    <property type="match status" value="1"/>
</dbReference>
<keyword evidence="7" id="KW-1185">Reference proteome</keyword>
<feature type="compositionally biased region" description="Basic and acidic residues" evidence="3">
    <location>
        <begin position="530"/>
        <end position="540"/>
    </location>
</feature>
<dbReference type="InterPro" id="IPR017930">
    <property type="entry name" value="Myb_dom"/>
</dbReference>
<feature type="region of interest" description="Disordered" evidence="3">
    <location>
        <begin position="425"/>
        <end position="474"/>
    </location>
</feature>
<keyword evidence="2" id="KW-0539">Nucleus</keyword>
<dbReference type="EMBL" id="JAKOGI010001682">
    <property type="protein sequence ID" value="KAJ8424416.1"/>
    <property type="molecule type" value="Genomic_DNA"/>
</dbReference>